<dbReference type="Pfam" id="PF13565">
    <property type="entry name" value="HTH_32"/>
    <property type="match status" value="1"/>
</dbReference>
<reference evidence="2" key="1">
    <citation type="submission" date="2025-08" db="UniProtKB">
        <authorList>
            <consortium name="RefSeq"/>
        </authorList>
    </citation>
    <scope>IDENTIFICATION</scope>
</reference>
<dbReference type="InterPro" id="IPR036388">
    <property type="entry name" value="WH-like_DNA-bd_sf"/>
</dbReference>
<keyword evidence="1" id="KW-1185">Reference proteome</keyword>
<dbReference type="PANTHER" id="PTHR46068">
    <property type="entry name" value="PROTEIN CBG27172"/>
    <property type="match status" value="1"/>
</dbReference>
<protein>
    <submittedName>
        <fullName evidence="2">Uncharacterized protein LOC136079430</fullName>
    </submittedName>
</protein>
<dbReference type="Gene3D" id="3.30.420.10">
    <property type="entry name" value="Ribonuclease H-like superfamily/Ribonuclease H"/>
    <property type="match status" value="1"/>
</dbReference>
<evidence type="ECO:0000313" key="1">
    <source>
        <dbReference type="Proteomes" id="UP001652625"/>
    </source>
</evidence>
<dbReference type="GeneID" id="136079430"/>
<proteinExistence type="predicted"/>
<dbReference type="Proteomes" id="UP001652625">
    <property type="component" value="Chromosome 04"/>
</dbReference>
<dbReference type="InterPro" id="IPR036397">
    <property type="entry name" value="RNaseH_sf"/>
</dbReference>
<sequence length="297" mass="34315">MTRPSPYRQSIIDFHEKGVSARDIQTRLKVPRKLVYRTIQRFKALRTMSDRPRKGRKRSVVTDAKIKQVRERVRRNPELSMRQMAKQLQISRSSLGRITKDYLNLTAYKKNPAQLMSQASKQKRKDRCKDLLARFANNAHLNIVFTDEKIFTVQQHHNVQNDRVYASSKPNITIQKAAHPLSVMVFAGISATKKTPLIFVQQGVKVKAQNYLNDVLIKEILPWSQKELRRHCWTFMQDSAPAHKAKLCKIGSAETPPISSSTMSGLQVVPTAIQWITQCGVFWKMKRAKNRIKRLIL</sequence>
<organism evidence="1 2">
    <name type="scientific">Hydra vulgaris</name>
    <name type="common">Hydra</name>
    <name type="synonym">Hydra attenuata</name>
    <dbReference type="NCBI Taxonomy" id="6087"/>
    <lineage>
        <taxon>Eukaryota</taxon>
        <taxon>Metazoa</taxon>
        <taxon>Cnidaria</taxon>
        <taxon>Hydrozoa</taxon>
        <taxon>Hydroidolina</taxon>
        <taxon>Anthoathecata</taxon>
        <taxon>Aplanulata</taxon>
        <taxon>Hydridae</taxon>
        <taxon>Hydra</taxon>
    </lineage>
</organism>
<dbReference type="Gene3D" id="1.10.10.10">
    <property type="entry name" value="Winged helix-like DNA-binding domain superfamily/Winged helix DNA-binding domain"/>
    <property type="match status" value="1"/>
</dbReference>
<gene>
    <name evidence="2" type="primary">LOC136079430</name>
</gene>
<accession>A0ABM4BQ35</accession>
<name>A0ABM4BQ35_HYDVU</name>
<dbReference type="SUPFAM" id="SSF46689">
    <property type="entry name" value="Homeodomain-like"/>
    <property type="match status" value="1"/>
</dbReference>
<dbReference type="RefSeq" id="XP_065651240.1">
    <property type="nucleotide sequence ID" value="XM_065795168.1"/>
</dbReference>
<evidence type="ECO:0000313" key="2">
    <source>
        <dbReference type="RefSeq" id="XP_065651240.1"/>
    </source>
</evidence>
<dbReference type="InterPro" id="IPR009057">
    <property type="entry name" value="Homeodomain-like_sf"/>
</dbReference>
<dbReference type="PANTHER" id="PTHR46068:SF1">
    <property type="entry name" value="TRANSPOSASE IS30-LIKE HTH DOMAIN-CONTAINING PROTEIN"/>
    <property type="match status" value="1"/>
</dbReference>